<gene>
    <name evidence="1" type="ORF">A3L09_07590</name>
</gene>
<dbReference type="RefSeq" id="WP_088858378.1">
    <property type="nucleotide sequence ID" value="NZ_CP014862.1"/>
</dbReference>
<dbReference type="KEGG" id="tprf:A3L09_07590"/>
<dbReference type="EMBL" id="CP014862">
    <property type="protein sequence ID" value="ASJ03124.1"/>
    <property type="molecule type" value="Genomic_DNA"/>
</dbReference>
<dbReference type="AlphaFoldDB" id="A0A2Z2MGS5"/>
<name>A0A2Z2MGS5_THEPR</name>
<evidence type="ECO:0000313" key="1">
    <source>
        <dbReference type="EMBL" id="ASJ03124.1"/>
    </source>
</evidence>
<keyword evidence="2" id="KW-1185">Reference proteome</keyword>
<reference evidence="1 2" key="1">
    <citation type="submission" date="2016-03" db="EMBL/GenBank/DDBJ databases">
        <title>Complete genome sequence of Thermococcus profundus strain DT5432.</title>
        <authorList>
            <person name="Oger P.M."/>
        </authorList>
    </citation>
    <scope>NUCLEOTIDE SEQUENCE [LARGE SCALE GENOMIC DNA]</scope>
    <source>
        <strain evidence="1 2">DT 5432</strain>
    </source>
</reference>
<dbReference type="Proteomes" id="UP000250179">
    <property type="component" value="Chromosome"/>
</dbReference>
<sequence length="95" mass="11104">MKVRELLEMVDETIAELKVALVANQSRAFETPYTSLEFTQRAIEIQEDLDDLIKVRERLSALDPDTEAEEYFGEEEIEKLKELLELLKESKSHVY</sequence>
<dbReference type="OrthoDB" id="86016at2157"/>
<proteinExistence type="predicted"/>
<evidence type="ECO:0000313" key="2">
    <source>
        <dbReference type="Proteomes" id="UP000250179"/>
    </source>
</evidence>
<dbReference type="GeneID" id="33320267"/>
<accession>A0A2Z2MGS5</accession>
<organism evidence="1 2">
    <name type="scientific">Thermococcus profundus</name>
    <dbReference type="NCBI Taxonomy" id="49899"/>
    <lineage>
        <taxon>Archaea</taxon>
        <taxon>Methanobacteriati</taxon>
        <taxon>Methanobacteriota</taxon>
        <taxon>Thermococci</taxon>
        <taxon>Thermococcales</taxon>
        <taxon>Thermococcaceae</taxon>
        <taxon>Thermococcus</taxon>
    </lineage>
</organism>
<protein>
    <submittedName>
        <fullName evidence="1">Uncharacterized protein</fullName>
    </submittedName>
</protein>